<keyword evidence="3 5" id="KW-0067">ATP-binding</keyword>
<evidence type="ECO:0000313" key="8">
    <source>
        <dbReference type="Proteomes" id="UP000502823"/>
    </source>
</evidence>
<dbReference type="SUPFAM" id="SSF52540">
    <property type="entry name" value="P-loop containing nucleoside triphosphate hydrolases"/>
    <property type="match status" value="1"/>
</dbReference>
<name>A0A6L2Q0U8_COPFO</name>
<reference evidence="8" key="1">
    <citation type="submission" date="2020-01" db="EMBL/GenBank/DDBJ databases">
        <title>Draft genome sequence of the Termite Coptotermes fromosanus.</title>
        <authorList>
            <person name="Itakura S."/>
            <person name="Yosikawa Y."/>
            <person name="Umezawa K."/>
        </authorList>
    </citation>
    <scope>NUCLEOTIDE SEQUENCE [LARGE SCALE GENOMIC DNA]</scope>
</reference>
<dbReference type="GO" id="GO:0016887">
    <property type="term" value="F:ATP hydrolysis activity"/>
    <property type="evidence" value="ECO:0007669"/>
    <property type="project" value="TreeGrafter"/>
</dbReference>
<dbReference type="GO" id="GO:0005874">
    <property type="term" value="C:microtubule"/>
    <property type="evidence" value="ECO:0007669"/>
    <property type="project" value="TreeGrafter"/>
</dbReference>
<keyword evidence="4" id="KW-0206">Cytoskeleton</keyword>
<dbReference type="OrthoDB" id="2403182at2759"/>
<feature type="binding site" evidence="5">
    <location>
        <begin position="134"/>
        <end position="141"/>
    </location>
    <ligand>
        <name>ATP</name>
        <dbReference type="ChEBI" id="CHEBI:30616"/>
    </ligand>
</feature>
<accession>A0A6L2Q0U8</accession>
<gene>
    <name evidence="7" type="ORF">Cfor_10365</name>
</gene>
<dbReference type="EMBL" id="BLKM01012987">
    <property type="protein sequence ID" value="GFG38339.1"/>
    <property type="molecule type" value="Genomic_DNA"/>
</dbReference>
<dbReference type="Pfam" id="PF00225">
    <property type="entry name" value="Kinesin"/>
    <property type="match status" value="1"/>
</dbReference>
<dbReference type="InterPro" id="IPR027640">
    <property type="entry name" value="Kinesin-like_fam"/>
</dbReference>
<dbReference type="PANTHER" id="PTHR24115:SF600">
    <property type="entry name" value="KINESIN-LIKE PROTEIN KIF23"/>
    <property type="match status" value="1"/>
</dbReference>
<evidence type="ECO:0000313" key="7">
    <source>
        <dbReference type="EMBL" id="GFG38339.1"/>
    </source>
</evidence>
<dbReference type="Proteomes" id="UP000502823">
    <property type="component" value="Unassembled WGS sequence"/>
</dbReference>
<dbReference type="SMART" id="SM00129">
    <property type="entry name" value="KISc"/>
    <property type="match status" value="1"/>
</dbReference>
<dbReference type="GO" id="GO:0005524">
    <property type="term" value="F:ATP binding"/>
    <property type="evidence" value="ECO:0007669"/>
    <property type="project" value="UniProtKB-UniRule"/>
</dbReference>
<keyword evidence="4" id="KW-0963">Cytoplasm</keyword>
<feature type="domain" description="Kinesin motor" evidence="6">
    <location>
        <begin position="47"/>
        <end position="457"/>
    </location>
</feature>
<dbReference type="PRINTS" id="PR00380">
    <property type="entry name" value="KINESINHEAVY"/>
</dbReference>
<protein>
    <recommendedName>
        <fullName evidence="6">Kinesin motor domain-containing protein</fullName>
    </recommendedName>
</protein>
<dbReference type="GO" id="GO:0008017">
    <property type="term" value="F:microtubule binding"/>
    <property type="evidence" value="ECO:0007669"/>
    <property type="project" value="InterPro"/>
</dbReference>
<dbReference type="InterPro" id="IPR036961">
    <property type="entry name" value="Kinesin_motor_dom_sf"/>
</dbReference>
<dbReference type="GO" id="GO:0005634">
    <property type="term" value="C:nucleus"/>
    <property type="evidence" value="ECO:0007669"/>
    <property type="project" value="TreeGrafter"/>
</dbReference>
<dbReference type="PROSITE" id="PS50067">
    <property type="entry name" value="KINESIN_MOTOR_2"/>
    <property type="match status" value="1"/>
</dbReference>
<dbReference type="InterPro" id="IPR001752">
    <property type="entry name" value="Kinesin_motor_dom"/>
</dbReference>
<comment type="similarity">
    <text evidence="5">Belongs to the TRAFAC class myosin-kinesin ATPase superfamily. Kinesin family.</text>
</comment>
<evidence type="ECO:0000256" key="2">
    <source>
        <dbReference type="ARBA" id="ARBA00022741"/>
    </source>
</evidence>
<dbReference type="AlphaFoldDB" id="A0A6L2Q0U8"/>
<comment type="subcellular location">
    <subcellularLocation>
        <location evidence="1">Cytoplasm</location>
        <location evidence="1">Cytoskeleton</location>
    </subcellularLocation>
</comment>
<dbReference type="GO" id="GO:0051256">
    <property type="term" value="P:mitotic spindle midzone assembly"/>
    <property type="evidence" value="ECO:0007669"/>
    <property type="project" value="TreeGrafter"/>
</dbReference>
<evidence type="ECO:0000256" key="4">
    <source>
        <dbReference type="ARBA" id="ARBA00023212"/>
    </source>
</evidence>
<dbReference type="GO" id="GO:0003777">
    <property type="term" value="F:microtubule motor activity"/>
    <property type="evidence" value="ECO:0007669"/>
    <property type="project" value="InterPro"/>
</dbReference>
<sequence>MQAGSRCKQTDLMAYTQHVTFLDAPVYCKASVKKASEKGQQIKERDKIKVFCRVRSLPDENDISCMKILSNNTIALTPPATSVGTQTGKYREIHCTFHHVFEEDVTQETIFEHTTLPLINEVFKGRNCLLFAYGLSGSGKTYSMTGEPQNAGIIPRSLDVIFNNIMHLQAEKFVFKPDKMNGFEMQSEEDARKERQRELAAYMKSARPQKFIQRDDSTEYGQQTSHCAQIENINEDSIYAIFVSCVEIYNNAVYDLLEHTSDYGSLKHPQRKLIREDSAHNMYVHDVVEVEVKSSKEALALFCKGMHRRRTSFTFLNRDSSRSHAVFTIRVVQAVLHRFGGAPEQKEAHYVSQLCLVDLGGSERTSRTKNTGQRLMESGNINNSLMTLKICLANLRENQMLGTKKLVPFRDSKLTYLFKNFFEGESCVHALVCVNPRDADFDETIHVMKFADTVKEVQVLHPSSTVQNPCFPLGRREANQIFHDALQKLEQNNQVHSSEGISSLSSDFPCLKLKDPIDDKLINNLAVFLEHRNEQYCLLRQAWVQKVTKYFTGLDFNIKQKLKKRTLSQNTKLAFCVLVNEEANITARVDEGVVYLMKQ</sequence>
<dbReference type="GO" id="GO:0005871">
    <property type="term" value="C:kinesin complex"/>
    <property type="evidence" value="ECO:0007669"/>
    <property type="project" value="TreeGrafter"/>
</dbReference>
<evidence type="ECO:0000259" key="6">
    <source>
        <dbReference type="PROSITE" id="PS50067"/>
    </source>
</evidence>
<dbReference type="PANTHER" id="PTHR24115">
    <property type="entry name" value="KINESIN-RELATED"/>
    <property type="match status" value="1"/>
</dbReference>
<keyword evidence="2 5" id="KW-0547">Nucleotide-binding</keyword>
<evidence type="ECO:0000256" key="3">
    <source>
        <dbReference type="ARBA" id="ARBA00022840"/>
    </source>
</evidence>
<comment type="caution">
    <text evidence="7">The sequence shown here is derived from an EMBL/GenBank/DDBJ whole genome shotgun (WGS) entry which is preliminary data.</text>
</comment>
<proteinExistence type="inferred from homology"/>
<organism evidence="7 8">
    <name type="scientific">Coptotermes formosanus</name>
    <name type="common">Formosan subterranean termite</name>
    <dbReference type="NCBI Taxonomy" id="36987"/>
    <lineage>
        <taxon>Eukaryota</taxon>
        <taxon>Metazoa</taxon>
        <taxon>Ecdysozoa</taxon>
        <taxon>Arthropoda</taxon>
        <taxon>Hexapoda</taxon>
        <taxon>Insecta</taxon>
        <taxon>Pterygota</taxon>
        <taxon>Neoptera</taxon>
        <taxon>Polyneoptera</taxon>
        <taxon>Dictyoptera</taxon>
        <taxon>Blattodea</taxon>
        <taxon>Blattoidea</taxon>
        <taxon>Termitoidae</taxon>
        <taxon>Rhinotermitidae</taxon>
        <taxon>Coptotermes</taxon>
    </lineage>
</organism>
<keyword evidence="8" id="KW-1185">Reference proteome</keyword>
<dbReference type="GO" id="GO:0007018">
    <property type="term" value="P:microtubule-based movement"/>
    <property type="evidence" value="ECO:0007669"/>
    <property type="project" value="InterPro"/>
</dbReference>
<dbReference type="Gene3D" id="3.40.850.10">
    <property type="entry name" value="Kinesin motor domain"/>
    <property type="match status" value="1"/>
</dbReference>
<keyword evidence="5" id="KW-0505">Motor protein</keyword>
<dbReference type="InterPro" id="IPR027417">
    <property type="entry name" value="P-loop_NTPase"/>
</dbReference>
<dbReference type="InParanoid" id="A0A6L2Q0U8"/>
<evidence type="ECO:0000256" key="1">
    <source>
        <dbReference type="ARBA" id="ARBA00004245"/>
    </source>
</evidence>
<evidence type="ECO:0000256" key="5">
    <source>
        <dbReference type="PROSITE-ProRule" id="PRU00283"/>
    </source>
</evidence>